<sequence length="132" mass="14454">MISTTQFSIKEITEPVIVSYFETLNAGDFEATASLFAAEGALCPPFESPIVGREAIANYLKTEAQGLQLYPLEGIAEGLEDGLTEFQIQGKVQTPLFGVNVAWQFIVNAAKEILSVEVKLLASLEELVQMRR</sequence>
<dbReference type="STRING" id="1921803.NIES593_09565"/>
<dbReference type="InterPro" id="IPR032710">
    <property type="entry name" value="NTF2-like_dom_sf"/>
</dbReference>
<dbReference type="Proteomes" id="UP000186868">
    <property type="component" value="Unassembled WGS sequence"/>
</dbReference>
<evidence type="ECO:0000313" key="2">
    <source>
        <dbReference type="EMBL" id="OKH23468.1"/>
    </source>
</evidence>
<protein>
    <submittedName>
        <fullName evidence="2">Nuclear transport factor 2</fullName>
    </submittedName>
</protein>
<dbReference type="EMBL" id="MRCB01000009">
    <property type="protein sequence ID" value="OKH23468.1"/>
    <property type="molecule type" value="Genomic_DNA"/>
</dbReference>
<dbReference type="SUPFAM" id="SSF54427">
    <property type="entry name" value="NTF2-like"/>
    <property type="match status" value="1"/>
</dbReference>
<dbReference type="AlphaFoldDB" id="A0A1U7HIV6"/>
<reference evidence="2 3" key="1">
    <citation type="submission" date="2016-11" db="EMBL/GenBank/DDBJ databases">
        <title>Draft Genome Sequences of Nine Cyanobacterial Strains from Diverse Habitats.</title>
        <authorList>
            <person name="Zhu T."/>
            <person name="Hou S."/>
            <person name="Lu X."/>
            <person name="Hess W.R."/>
        </authorList>
    </citation>
    <scope>NUCLEOTIDE SEQUENCE [LARGE SCALE GENOMIC DNA]</scope>
    <source>
        <strain evidence="2 3">NIES-593</strain>
    </source>
</reference>
<accession>A0A1U7HIV6</accession>
<dbReference type="InterPro" id="IPR002075">
    <property type="entry name" value="NTF2_dom"/>
</dbReference>
<evidence type="ECO:0000313" key="3">
    <source>
        <dbReference type="Proteomes" id="UP000186868"/>
    </source>
</evidence>
<feature type="domain" description="Nuclear transport factor 2" evidence="1">
    <location>
        <begin position="18"/>
        <end position="110"/>
    </location>
</feature>
<comment type="caution">
    <text evidence="2">The sequence shown here is derived from an EMBL/GenBank/DDBJ whole genome shotgun (WGS) entry which is preliminary data.</text>
</comment>
<dbReference type="Pfam" id="PF02136">
    <property type="entry name" value="NTF2"/>
    <property type="match status" value="1"/>
</dbReference>
<dbReference type="RefSeq" id="WP_073599367.1">
    <property type="nucleotide sequence ID" value="NZ_MRCB01000009.1"/>
</dbReference>
<keyword evidence="3" id="KW-1185">Reference proteome</keyword>
<proteinExistence type="predicted"/>
<name>A0A1U7HIV6_9CYAN</name>
<evidence type="ECO:0000259" key="1">
    <source>
        <dbReference type="Pfam" id="PF02136"/>
    </source>
</evidence>
<dbReference type="Gene3D" id="3.10.450.50">
    <property type="match status" value="1"/>
</dbReference>
<gene>
    <name evidence="2" type="ORF">NIES593_09565</name>
</gene>
<organism evidence="2 3">
    <name type="scientific">Hydrococcus rivularis NIES-593</name>
    <dbReference type="NCBI Taxonomy" id="1921803"/>
    <lineage>
        <taxon>Bacteria</taxon>
        <taxon>Bacillati</taxon>
        <taxon>Cyanobacteriota</taxon>
        <taxon>Cyanophyceae</taxon>
        <taxon>Pleurocapsales</taxon>
        <taxon>Hydrococcaceae</taxon>
        <taxon>Hydrococcus</taxon>
    </lineage>
</organism>
<dbReference type="OrthoDB" id="465629at2"/>